<evidence type="ECO:0000313" key="5">
    <source>
        <dbReference type="EMBL" id="AEM71348.1"/>
    </source>
</evidence>
<name>G2PNG8_ALLRU</name>
<keyword evidence="3" id="KW-0732">Signal</keyword>
<dbReference type="OrthoDB" id="338827at2"/>
<proteinExistence type="predicted"/>
<keyword evidence="4" id="KW-0106">Calcium</keyword>
<evidence type="ECO:0000313" key="6">
    <source>
        <dbReference type="Proteomes" id="UP000008908"/>
    </source>
</evidence>
<keyword evidence="6" id="KW-1185">Reference proteome</keyword>
<accession>G2PNG8</accession>
<protein>
    <recommendedName>
        <fullName evidence="7">Cytochrome c domain-containing protein</fullName>
    </recommendedName>
</protein>
<dbReference type="AlphaFoldDB" id="G2PNG8"/>
<evidence type="ECO:0008006" key="7">
    <source>
        <dbReference type="Google" id="ProtNLM"/>
    </source>
</evidence>
<dbReference type="HOGENOM" id="CLU_035802_1_0_10"/>
<gene>
    <name evidence="5" type="ordered locus">Murru_2310</name>
</gene>
<dbReference type="KEGG" id="mrs:Murru_2310"/>
<dbReference type="InterPro" id="IPR059100">
    <property type="entry name" value="TSP3_bac"/>
</dbReference>
<evidence type="ECO:0000256" key="3">
    <source>
        <dbReference type="ARBA" id="ARBA00022729"/>
    </source>
</evidence>
<comment type="subcellular location">
    <subcellularLocation>
        <location evidence="1">Secreted</location>
    </subcellularLocation>
</comment>
<dbReference type="EMBL" id="CP002999">
    <property type="protein sequence ID" value="AEM71348.1"/>
    <property type="molecule type" value="Genomic_DNA"/>
</dbReference>
<sequence length="558" mass="62278">MKKDSFSTQFCLTRVLQVNKKFQIGICVLFVAFIGCTDDRLPETTGFDVDSDGDGIWDEEEIQNGTDKNNPCDPIQDFDYTVYDELNLIWSNSDCDNDGISNAEELVSETNPYMDETLDSDGDGIPDFEELKNGTDRYSACDPFQNAEYSGYLAENAIWSSSDCDHDGISNGKELANSTNPYLDEIGGIDTDGDGIKDEREVLDGTNLNDPCDPIHSDGYTGYDSDNEIWVNSDCDDDGINNGDELSQATDPYLDNRVYAVPEFLSTLSGLQIFQGPLSNLEPVETSYEYNLSTTVFTDYSYQLRTISVPKSKQMVYNGSGLLQFPDNTVLSMTFFYPNDERNPSLGKKIIETRVLIKTNGIWSAGNYIWNNAQTEAYLDEGTHTVPVAWVDKQGNNRTVNYKVPPTNLCIQCHGNNSVLRPIGIKTRALNFEHNGINQIAYFVGEGLLYGAPDISQIEVLPDWTDTSIFLEDRARAYLDVNCAHCHQPGGSYTVNYGGEFDFSYETSFQNSKINDVKTAIITRMNTQIPGYFMPLLGTTVIHTEGVELIEAYIDTLD</sequence>
<reference evidence="6" key="1">
    <citation type="submission" date="2011-08" db="EMBL/GenBank/DDBJ databases">
        <title>The complete genome of Muricauda ruestringensis DSM 13258.</title>
        <authorList>
            <person name="Lucas S."/>
            <person name="Han J."/>
            <person name="Lapidus A."/>
            <person name="Bruce D."/>
            <person name="Goodwin L."/>
            <person name="Pitluck S."/>
            <person name="Peters L."/>
            <person name="Kyrpides N."/>
            <person name="Mavromatis K."/>
            <person name="Ivanova N."/>
            <person name="Ovchinnikova G."/>
            <person name="Teshima H."/>
            <person name="Detter J.C."/>
            <person name="Tapia R."/>
            <person name="Han C."/>
            <person name="Land M."/>
            <person name="Hauser L."/>
            <person name="Markowitz V."/>
            <person name="Cheng J.-F."/>
            <person name="Hugenholtz P."/>
            <person name="Woyke T."/>
            <person name="Wu D."/>
            <person name="Spring S."/>
            <person name="Schroeder M."/>
            <person name="Brambilla E."/>
            <person name="Klenk H.-P."/>
            <person name="Eisen J.A."/>
        </authorList>
    </citation>
    <scope>NUCLEOTIDE SEQUENCE [LARGE SCALE GENOMIC DNA]</scope>
    <source>
        <strain evidence="6">DSM 13258 / LMG 19739 / B1</strain>
    </source>
</reference>
<dbReference type="Pfam" id="PF18884">
    <property type="entry name" value="TSP3_bac"/>
    <property type="match status" value="6"/>
</dbReference>
<dbReference type="RefSeq" id="WP_014033629.1">
    <property type="nucleotide sequence ID" value="NC_015945.1"/>
</dbReference>
<organism evidence="5 6">
    <name type="scientific">Allomuricauda ruestringensis (strain DSM 13258 / CIP 107369 / LMG 19739 / B1)</name>
    <name type="common">Muricauda ruestringensis</name>
    <dbReference type="NCBI Taxonomy" id="886377"/>
    <lineage>
        <taxon>Bacteria</taxon>
        <taxon>Pseudomonadati</taxon>
        <taxon>Bacteroidota</taxon>
        <taxon>Flavobacteriia</taxon>
        <taxon>Flavobacteriales</taxon>
        <taxon>Flavobacteriaceae</taxon>
        <taxon>Flagellimonas</taxon>
    </lineage>
</organism>
<evidence type="ECO:0000256" key="2">
    <source>
        <dbReference type="ARBA" id="ARBA00022525"/>
    </source>
</evidence>
<keyword evidence="2" id="KW-0964">Secreted</keyword>
<reference evidence="5 6" key="2">
    <citation type="journal article" date="2012" name="Stand. Genomic Sci.">
        <title>Complete genome sequence of the facultatively anaerobic, appendaged bacterium Muricauda ruestringensis type strain (B1(T)).</title>
        <authorList>
            <person name="Huntemann M."/>
            <person name="Teshima H."/>
            <person name="Lapidus A."/>
            <person name="Nolan M."/>
            <person name="Lucas S."/>
            <person name="Hammon N."/>
            <person name="Deshpande S."/>
            <person name="Cheng J.F."/>
            <person name="Tapia R."/>
            <person name="Goodwin L.A."/>
            <person name="Pitluck S."/>
            <person name="Liolios K."/>
            <person name="Pagani I."/>
            <person name="Ivanova N."/>
            <person name="Mavromatis K."/>
            <person name="Mikhailova N."/>
            <person name="Pati A."/>
            <person name="Chen A."/>
            <person name="Palaniappan K."/>
            <person name="Land M."/>
            <person name="Hauser L."/>
            <person name="Pan C."/>
            <person name="Brambilla E.M."/>
            <person name="Rohde M."/>
            <person name="Spring S."/>
            <person name="Goker M."/>
            <person name="Detter J.C."/>
            <person name="Bristow J."/>
            <person name="Eisen J.A."/>
            <person name="Markowitz V."/>
            <person name="Hugenholtz P."/>
            <person name="Kyrpides N.C."/>
            <person name="Klenk H.P."/>
            <person name="Woyke T."/>
        </authorList>
    </citation>
    <scope>NUCLEOTIDE SEQUENCE [LARGE SCALE GENOMIC DNA]</scope>
    <source>
        <strain evidence="6">DSM 13258 / LMG 19739 / B1</strain>
    </source>
</reference>
<dbReference type="eggNOG" id="COG2373">
    <property type="taxonomic scope" value="Bacteria"/>
</dbReference>
<evidence type="ECO:0000256" key="1">
    <source>
        <dbReference type="ARBA" id="ARBA00004613"/>
    </source>
</evidence>
<evidence type="ECO:0000256" key="4">
    <source>
        <dbReference type="ARBA" id="ARBA00022837"/>
    </source>
</evidence>
<dbReference type="eggNOG" id="COG5434">
    <property type="taxonomic scope" value="Bacteria"/>
</dbReference>
<dbReference type="STRING" id="886377.Murru_2310"/>
<dbReference type="Proteomes" id="UP000008908">
    <property type="component" value="Chromosome"/>
</dbReference>